<feature type="transmembrane region" description="Helical" evidence="10">
    <location>
        <begin position="20"/>
        <end position="38"/>
    </location>
</feature>
<feature type="region of interest" description="Disordered" evidence="9">
    <location>
        <begin position="521"/>
        <end position="541"/>
    </location>
</feature>
<evidence type="ECO:0000256" key="6">
    <source>
        <dbReference type="ARBA" id="ARBA00022989"/>
    </source>
</evidence>
<sequence>MSSVQALGNGLNSKRTPVSVHGLGLLYLAFQSLGIIYSDIGTSPLYVLNGIWPSSGAAPSEEDVVGGISTIIWALTLLPLVKYIGISLQFGTLEGEGGPFALYQGIYPRDEKEDNDRTLTGDSTGGYTTSNGSRLKNVMRWPLMVWSLFATALTLADGVFTPAVSVTSAVGGIAVAKPSVSDDIVPISIGFLLVVFLSQRFGTAGLAVIFAPISLIWFLLLMSTGIYNITLHPAIFRAFDPSRAVMLFVRTKNYDLLAGVLLAVTGCEAIFANLGQFNALSIRLSFTILVYPSLILAYLGQGARLIVDGPNVIENVFYKSIPGPENGGLFWIMYVFAILATLVASQAMITATFSLFQQIINMKSFPPLRMIYTSETIQGQVYIPAVNYALMVITIVIVAVFSNSEKLTNAYGFSVSTVMLSTTILLTVQMVWVKHWPVVVALGYLVLWGFFDGLFWGASLKKIPQGAWVPLMIGVILISVMLLWTWAKSLEDAFDGENRQNLRHFIFRDVKPTSFALRPNYEATAHEEDEDTDQREGGEEEVDIPELASYYISALAKDGTSGYQKGGISEKEEKQELVRIPTMAIFHKLSAGRGVPHTFVGLIRQWRALPEVLVFLSVAQIPIAHIPFENRYTVTKVRSMDGFYAATYNLGFRDDFDVDKLLQKIYLLELMADPQNASKTIQKIKSVCGSPTHIIPHYDVCSRKVNTGFASFVVNYARRILIEDIYRRLATMFPERANWMTPADEIISIGINAVI</sequence>
<dbReference type="PANTHER" id="PTHR30540">
    <property type="entry name" value="OSMOTIC STRESS POTASSIUM TRANSPORTER"/>
    <property type="match status" value="1"/>
</dbReference>
<dbReference type="Pfam" id="PF22776">
    <property type="entry name" value="K_trans_C"/>
    <property type="match status" value="1"/>
</dbReference>
<feature type="compositionally biased region" description="Acidic residues" evidence="9">
    <location>
        <begin position="527"/>
        <end position="541"/>
    </location>
</feature>
<evidence type="ECO:0000256" key="3">
    <source>
        <dbReference type="ARBA" id="ARBA00022538"/>
    </source>
</evidence>
<evidence type="ECO:0000313" key="14">
    <source>
        <dbReference type="Proteomes" id="UP000559256"/>
    </source>
</evidence>
<keyword evidence="5" id="KW-0630">Potassium</keyword>
<keyword evidence="7" id="KW-0406">Ion transport</keyword>
<dbReference type="InterPro" id="IPR003855">
    <property type="entry name" value="K+_transporter"/>
</dbReference>
<feature type="transmembrane region" description="Helical" evidence="10">
    <location>
        <begin position="184"/>
        <end position="203"/>
    </location>
</feature>
<feature type="transmembrane region" description="Helical" evidence="10">
    <location>
        <begin position="143"/>
        <end position="164"/>
    </location>
</feature>
<dbReference type="InterPro" id="IPR053951">
    <property type="entry name" value="K_trans_N"/>
</dbReference>
<dbReference type="AlphaFoldDB" id="A0A8H5FDP8"/>
<feature type="transmembrane region" description="Helical" evidence="10">
    <location>
        <begin position="381"/>
        <end position="402"/>
    </location>
</feature>
<evidence type="ECO:0000256" key="9">
    <source>
        <dbReference type="SAM" id="MobiDB-lite"/>
    </source>
</evidence>
<dbReference type="PANTHER" id="PTHR30540:SF83">
    <property type="entry name" value="K+ POTASSIUM TRANSPORTER"/>
    <property type="match status" value="1"/>
</dbReference>
<evidence type="ECO:0000313" key="13">
    <source>
        <dbReference type="EMBL" id="KAF5332996.1"/>
    </source>
</evidence>
<keyword evidence="3" id="KW-0633">Potassium transport</keyword>
<evidence type="ECO:0008006" key="15">
    <source>
        <dbReference type="Google" id="ProtNLM"/>
    </source>
</evidence>
<keyword evidence="8 10" id="KW-0472">Membrane</keyword>
<feature type="transmembrane region" description="Helical" evidence="10">
    <location>
        <begin position="64"/>
        <end position="81"/>
    </location>
</feature>
<comment type="subcellular location">
    <subcellularLocation>
        <location evidence="1">Membrane</location>
        <topology evidence="1">Multi-pass membrane protein</topology>
    </subcellularLocation>
</comment>
<evidence type="ECO:0000256" key="5">
    <source>
        <dbReference type="ARBA" id="ARBA00022958"/>
    </source>
</evidence>
<evidence type="ECO:0000256" key="1">
    <source>
        <dbReference type="ARBA" id="ARBA00004141"/>
    </source>
</evidence>
<feature type="domain" description="K+ potassium transporter integral membrane" evidence="11">
    <location>
        <begin position="28"/>
        <end position="506"/>
    </location>
</feature>
<dbReference type="EMBL" id="JAACJM010000293">
    <property type="protein sequence ID" value="KAF5332996.1"/>
    <property type="molecule type" value="Genomic_DNA"/>
</dbReference>
<reference evidence="13 14" key="1">
    <citation type="journal article" date="2020" name="ISME J.">
        <title>Uncovering the hidden diversity of litter-decomposition mechanisms in mushroom-forming fungi.</title>
        <authorList>
            <person name="Floudas D."/>
            <person name="Bentzer J."/>
            <person name="Ahren D."/>
            <person name="Johansson T."/>
            <person name="Persson P."/>
            <person name="Tunlid A."/>
        </authorList>
    </citation>
    <scope>NUCLEOTIDE SEQUENCE [LARGE SCALE GENOMIC DNA]</scope>
    <source>
        <strain evidence="13 14">CBS 291.85</strain>
    </source>
</reference>
<comment type="caution">
    <text evidence="13">The sequence shown here is derived from an EMBL/GenBank/DDBJ whole genome shotgun (WGS) entry which is preliminary data.</text>
</comment>
<name>A0A8H5FDP8_9AGAR</name>
<accession>A0A8H5FDP8</accession>
<feature type="transmembrane region" description="Helical" evidence="10">
    <location>
        <begin position="256"/>
        <end position="274"/>
    </location>
</feature>
<evidence type="ECO:0000256" key="8">
    <source>
        <dbReference type="ARBA" id="ARBA00023136"/>
    </source>
</evidence>
<evidence type="ECO:0000256" key="4">
    <source>
        <dbReference type="ARBA" id="ARBA00022692"/>
    </source>
</evidence>
<gene>
    <name evidence="13" type="ORF">D9758_015172</name>
</gene>
<dbReference type="InterPro" id="IPR053952">
    <property type="entry name" value="K_trans_C"/>
</dbReference>
<evidence type="ECO:0000256" key="2">
    <source>
        <dbReference type="ARBA" id="ARBA00022448"/>
    </source>
</evidence>
<keyword evidence="14" id="KW-1185">Reference proteome</keyword>
<keyword evidence="4 10" id="KW-0812">Transmembrane</keyword>
<feature type="transmembrane region" description="Helical" evidence="10">
    <location>
        <begin position="408"/>
        <end position="428"/>
    </location>
</feature>
<feature type="domain" description="K+ potassium transporter C-terminal" evidence="12">
    <location>
        <begin position="581"/>
        <end position="755"/>
    </location>
</feature>
<dbReference type="NCBIfam" id="TIGR00794">
    <property type="entry name" value="kup"/>
    <property type="match status" value="1"/>
</dbReference>
<feature type="transmembrane region" description="Helical" evidence="10">
    <location>
        <begin position="468"/>
        <end position="487"/>
    </location>
</feature>
<evidence type="ECO:0000256" key="10">
    <source>
        <dbReference type="SAM" id="Phobius"/>
    </source>
</evidence>
<evidence type="ECO:0000256" key="7">
    <source>
        <dbReference type="ARBA" id="ARBA00023065"/>
    </source>
</evidence>
<feature type="transmembrane region" description="Helical" evidence="10">
    <location>
        <begin position="327"/>
        <end position="360"/>
    </location>
</feature>
<evidence type="ECO:0000259" key="11">
    <source>
        <dbReference type="Pfam" id="PF02705"/>
    </source>
</evidence>
<keyword evidence="2" id="KW-0813">Transport</keyword>
<feature type="transmembrane region" description="Helical" evidence="10">
    <location>
        <begin position="435"/>
        <end position="456"/>
    </location>
</feature>
<keyword evidence="6 10" id="KW-1133">Transmembrane helix</keyword>
<protein>
    <recommendedName>
        <fullName evidence="15">Potassium transporter</fullName>
    </recommendedName>
</protein>
<dbReference type="GO" id="GO:0016020">
    <property type="term" value="C:membrane"/>
    <property type="evidence" value="ECO:0007669"/>
    <property type="project" value="UniProtKB-SubCell"/>
</dbReference>
<evidence type="ECO:0000259" key="12">
    <source>
        <dbReference type="Pfam" id="PF22776"/>
    </source>
</evidence>
<proteinExistence type="predicted"/>
<dbReference type="Pfam" id="PF02705">
    <property type="entry name" value="K_trans"/>
    <property type="match status" value="1"/>
</dbReference>
<organism evidence="13 14">
    <name type="scientific">Tetrapyrgos nigripes</name>
    <dbReference type="NCBI Taxonomy" id="182062"/>
    <lineage>
        <taxon>Eukaryota</taxon>
        <taxon>Fungi</taxon>
        <taxon>Dikarya</taxon>
        <taxon>Basidiomycota</taxon>
        <taxon>Agaricomycotina</taxon>
        <taxon>Agaricomycetes</taxon>
        <taxon>Agaricomycetidae</taxon>
        <taxon>Agaricales</taxon>
        <taxon>Marasmiineae</taxon>
        <taxon>Marasmiaceae</taxon>
        <taxon>Tetrapyrgos</taxon>
    </lineage>
</organism>
<feature type="transmembrane region" description="Helical" evidence="10">
    <location>
        <begin position="215"/>
        <end position="236"/>
    </location>
</feature>
<dbReference type="OrthoDB" id="504708at2759"/>
<dbReference type="Proteomes" id="UP000559256">
    <property type="component" value="Unassembled WGS sequence"/>
</dbReference>
<dbReference type="GO" id="GO:0015079">
    <property type="term" value="F:potassium ion transmembrane transporter activity"/>
    <property type="evidence" value="ECO:0007669"/>
    <property type="project" value="InterPro"/>
</dbReference>